<dbReference type="AlphaFoldDB" id="X1UDX8"/>
<evidence type="ECO:0000313" key="1">
    <source>
        <dbReference type="EMBL" id="GAJ01787.1"/>
    </source>
</evidence>
<name>X1UDX8_9ZZZZ</name>
<protein>
    <submittedName>
        <fullName evidence="1">Uncharacterized protein</fullName>
    </submittedName>
</protein>
<comment type="caution">
    <text evidence="1">The sequence shown here is derived from an EMBL/GenBank/DDBJ whole genome shotgun (WGS) entry which is preliminary data.</text>
</comment>
<gene>
    <name evidence="1" type="ORF">S12H4_32032</name>
</gene>
<sequence length="35" mass="3969">AESLPTSLPYPQAVLKHNSFIDPWKMVDREAKVAE</sequence>
<accession>X1UDX8</accession>
<reference evidence="1" key="1">
    <citation type="journal article" date="2014" name="Front. Microbiol.">
        <title>High frequency of phylogenetically diverse reductive dehalogenase-homologous genes in deep subseafloor sedimentary metagenomes.</title>
        <authorList>
            <person name="Kawai M."/>
            <person name="Futagami T."/>
            <person name="Toyoda A."/>
            <person name="Takaki Y."/>
            <person name="Nishi S."/>
            <person name="Hori S."/>
            <person name="Arai W."/>
            <person name="Tsubouchi T."/>
            <person name="Morono Y."/>
            <person name="Uchiyama I."/>
            <person name="Ito T."/>
            <person name="Fujiyama A."/>
            <person name="Inagaki F."/>
            <person name="Takami H."/>
        </authorList>
    </citation>
    <scope>NUCLEOTIDE SEQUENCE</scope>
    <source>
        <strain evidence="1">Expedition CK06-06</strain>
    </source>
</reference>
<organism evidence="1">
    <name type="scientific">marine sediment metagenome</name>
    <dbReference type="NCBI Taxonomy" id="412755"/>
    <lineage>
        <taxon>unclassified sequences</taxon>
        <taxon>metagenomes</taxon>
        <taxon>ecological metagenomes</taxon>
    </lineage>
</organism>
<proteinExistence type="predicted"/>
<feature type="non-terminal residue" evidence="1">
    <location>
        <position position="1"/>
    </location>
</feature>
<dbReference type="EMBL" id="BARW01018747">
    <property type="protein sequence ID" value="GAJ01787.1"/>
    <property type="molecule type" value="Genomic_DNA"/>
</dbReference>